<dbReference type="Proteomes" id="UP001156882">
    <property type="component" value="Unassembled WGS sequence"/>
</dbReference>
<organism evidence="1 2">
    <name type="scientific">Labrys miyagiensis</name>
    <dbReference type="NCBI Taxonomy" id="346912"/>
    <lineage>
        <taxon>Bacteria</taxon>
        <taxon>Pseudomonadati</taxon>
        <taxon>Pseudomonadota</taxon>
        <taxon>Alphaproteobacteria</taxon>
        <taxon>Hyphomicrobiales</taxon>
        <taxon>Xanthobacteraceae</taxon>
        <taxon>Labrys</taxon>
    </lineage>
</organism>
<gene>
    <name evidence="1" type="ORF">GCM10007874_59420</name>
</gene>
<comment type="caution">
    <text evidence="1">The sequence shown here is derived from an EMBL/GenBank/DDBJ whole genome shotgun (WGS) entry which is preliminary data.</text>
</comment>
<proteinExistence type="predicted"/>
<reference evidence="2" key="1">
    <citation type="journal article" date="2019" name="Int. J. Syst. Evol. Microbiol.">
        <title>The Global Catalogue of Microorganisms (GCM) 10K type strain sequencing project: providing services to taxonomists for standard genome sequencing and annotation.</title>
        <authorList>
            <consortium name="The Broad Institute Genomics Platform"/>
            <consortium name="The Broad Institute Genome Sequencing Center for Infectious Disease"/>
            <person name="Wu L."/>
            <person name="Ma J."/>
        </authorList>
    </citation>
    <scope>NUCLEOTIDE SEQUENCE [LARGE SCALE GENOMIC DNA]</scope>
    <source>
        <strain evidence="2">NBRC 101365</strain>
    </source>
</reference>
<name>A0ABQ6CRF5_9HYPH</name>
<accession>A0ABQ6CRF5</accession>
<sequence length="76" mass="8779">MEAVHERDWPFRIINMREIIGESMGLHPDGHYKRLKIMQDTDQIAAECDNLITEHGLDVLEARNVVVNAMLGDCFR</sequence>
<evidence type="ECO:0000313" key="2">
    <source>
        <dbReference type="Proteomes" id="UP001156882"/>
    </source>
</evidence>
<protein>
    <submittedName>
        <fullName evidence="1">Uncharacterized protein</fullName>
    </submittedName>
</protein>
<evidence type="ECO:0000313" key="1">
    <source>
        <dbReference type="EMBL" id="GLS22922.1"/>
    </source>
</evidence>
<dbReference type="EMBL" id="BSPC01000067">
    <property type="protein sequence ID" value="GLS22922.1"/>
    <property type="molecule type" value="Genomic_DNA"/>
</dbReference>
<keyword evidence="2" id="KW-1185">Reference proteome</keyword>